<dbReference type="PATRIC" id="fig|1149862.3.peg.4139"/>
<reference evidence="1 2" key="1">
    <citation type="journal article" date="2012" name="J. Bacteriol.">
        <title>Draft Genome Sequences for Two Metal-Reducing Pelosinus fermentans Strains Isolated from a Cr(VI)-Contaminated Site and for Type Strain R7.</title>
        <authorList>
            <person name="Brown S.D."/>
            <person name="Podar M."/>
            <person name="Klingeman D.M."/>
            <person name="Johnson C.M."/>
            <person name="Yang Z.K."/>
            <person name="Utturkar S.M."/>
            <person name="Land M.L."/>
            <person name="Mosher J.J."/>
            <person name="Hurt R.A.Jr."/>
            <person name="Phelps T.J."/>
            <person name="Palumbo A.V."/>
            <person name="Arkin A.P."/>
            <person name="Hazen T.C."/>
            <person name="Elias D.A."/>
        </authorList>
    </citation>
    <scope>NUCLEOTIDE SEQUENCE [LARGE SCALE GENOMIC DNA]</scope>
    <source>
        <strain evidence="1 2">B4</strain>
    </source>
</reference>
<organism evidence="1 2">
    <name type="scientific">Pelosinus fermentans B4</name>
    <dbReference type="NCBI Taxonomy" id="1149862"/>
    <lineage>
        <taxon>Bacteria</taxon>
        <taxon>Bacillati</taxon>
        <taxon>Bacillota</taxon>
        <taxon>Negativicutes</taxon>
        <taxon>Selenomonadales</taxon>
        <taxon>Sporomusaceae</taxon>
        <taxon>Pelosinus</taxon>
    </lineage>
</organism>
<dbReference type="Proteomes" id="UP000004324">
    <property type="component" value="Unassembled WGS sequence"/>
</dbReference>
<dbReference type="Pfam" id="PF19991">
    <property type="entry name" value="HMA_2"/>
    <property type="match status" value="1"/>
</dbReference>
<evidence type="ECO:0000313" key="1">
    <source>
        <dbReference type="EMBL" id="EIW15434.1"/>
    </source>
</evidence>
<protein>
    <submittedName>
        <fullName evidence="1">Uncharacterized protein</fullName>
    </submittedName>
</protein>
<keyword evidence="2" id="KW-1185">Reference proteome</keyword>
<dbReference type="OrthoDB" id="2887217at2"/>
<proteinExistence type="predicted"/>
<name>I9L501_9FIRM</name>
<sequence>MNTVRMVSLMEICNSKPSLGLVISLAGSLLTLPLNKKYHIAFGILLTVWSGIHSWQHRKSLGKNISKEVNTVRGLFAGCANFFNQKTAVSFLSQNVEVLHYVPGRVRLYSNQLINNPGNVQQVESYLNSVSEIQTFSINPGTGSVLIQYSPDDVAGNPLLTEVEKLVARQYRRR</sequence>
<dbReference type="AlphaFoldDB" id="I9L501"/>
<gene>
    <name evidence="1" type="ORF">FB4_1123</name>
</gene>
<dbReference type="EMBL" id="AKVJ01000076">
    <property type="protein sequence ID" value="EIW15434.1"/>
    <property type="molecule type" value="Genomic_DNA"/>
</dbReference>
<comment type="caution">
    <text evidence="1">The sequence shown here is derived from an EMBL/GenBank/DDBJ whole genome shotgun (WGS) entry which is preliminary data.</text>
</comment>
<evidence type="ECO:0000313" key="2">
    <source>
        <dbReference type="Proteomes" id="UP000004324"/>
    </source>
</evidence>
<accession>I9L501</accession>